<dbReference type="PANTHER" id="PTHR23073">
    <property type="entry name" value="26S PROTEASOME REGULATORY SUBUNIT"/>
    <property type="match status" value="1"/>
</dbReference>
<dbReference type="InterPro" id="IPR003959">
    <property type="entry name" value="ATPase_AAA_core"/>
</dbReference>
<evidence type="ECO:0000259" key="4">
    <source>
        <dbReference type="SMART" id="SM00382"/>
    </source>
</evidence>
<evidence type="ECO:0000313" key="6">
    <source>
        <dbReference type="Proteomes" id="UP000264002"/>
    </source>
</evidence>
<protein>
    <submittedName>
        <fullName evidence="5">AAA family ATPase</fullName>
    </submittedName>
</protein>
<dbReference type="Proteomes" id="UP000264002">
    <property type="component" value="Unassembled WGS sequence"/>
</dbReference>
<evidence type="ECO:0000256" key="3">
    <source>
        <dbReference type="ARBA" id="ARBA00022840"/>
    </source>
</evidence>
<comment type="similarity">
    <text evidence="1">Belongs to the AAA ATPase family.</text>
</comment>
<evidence type="ECO:0000256" key="1">
    <source>
        <dbReference type="ARBA" id="ARBA00006914"/>
    </source>
</evidence>
<dbReference type="Gene3D" id="3.40.50.300">
    <property type="entry name" value="P-loop containing nucleotide triphosphate hydrolases"/>
    <property type="match status" value="1"/>
</dbReference>
<dbReference type="GO" id="GO:0005524">
    <property type="term" value="F:ATP binding"/>
    <property type="evidence" value="ECO:0007669"/>
    <property type="project" value="UniProtKB-KW"/>
</dbReference>
<dbReference type="AlphaFoldDB" id="A0A372MDM5"/>
<reference evidence="6" key="1">
    <citation type="submission" date="2018-08" db="EMBL/GenBank/DDBJ databases">
        <authorList>
            <person name="Grouzdev D.S."/>
            <person name="Krutkina M.S."/>
        </authorList>
    </citation>
    <scope>NUCLEOTIDE SEQUENCE [LARGE SCALE GENOMIC DNA]</scope>
    <source>
        <strain evidence="6">4-11</strain>
    </source>
</reference>
<keyword evidence="2" id="KW-0547">Nucleotide-binding</keyword>
<organism evidence="5 6">
    <name type="scientific">Sphaerochaeta halotolerans</name>
    <dbReference type="NCBI Taxonomy" id="2293840"/>
    <lineage>
        <taxon>Bacteria</taxon>
        <taxon>Pseudomonadati</taxon>
        <taxon>Spirochaetota</taxon>
        <taxon>Spirochaetia</taxon>
        <taxon>Spirochaetales</taxon>
        <taxon>Sphaerochaetaceae</taxon>
        <taxon>Sphaerochaeta</taxon>
    </lineage>
</organism>
<dbReference type="Pfam" id="PF00004">
    <property type="entry name" value="AAA"/>
    <property type="match status" value="1"/>
</dbReference>
<sequence length="347" mass="39488">MKKKNVINLIKYYIERNDGAFRDEAYAIAVDFNRNNDSELGDYIMALLSDKNTFVPQVLNGKLDYLRKIECPPTTLPLPECIKDELMGIVNAVSYGAGVNKFLFQGAPGTGKTESAKQLARILNRQLFVVDFDLLVDSKMGQTSKNIAELFAEINNVPYPEQIIILFDELDSIALDRTSVRDLREMGRATSAVLKGLDNLSSRIVLLATTNLYESFDKALIRRFDKVIDFARYTDKDLREIAETILEDLLQQFRFKGRNVRLFRKIIALMDPLPYPGELKNLIKTAIAFSNPHEDFDYLARLFKQVKPGFAGDYKELKMMGFSVRDIEILTKVSKSQVSRELLGVTQ</sequence>
<accession>A0A372MDM5</accession>
<dbReference type="CDD" id="cd19481">
    <property type="entry name" value="RecA-like_protease"/>
    <property type="match status" value="1"/>
</dbReference>
<proteinExistence type="inferred from homology"/>
<gene>
    <name evidence="5" type="ORF">DYP60_12470</name>
</gene>
<dbReference type="EMBL" id="QUWK01000016">
    <property type="protein sequence ID" value="RFU93872.1"/>
    <property type="molecule type" value="Genomic_DNA"/>
</dbReference>
<dbReference type="InterPro" id="IPR003593">
    <property type="entry name" value="AAA+_ATPase"/>
</dbReference>
<evidence type="ECO:0000313" key="5">
    <source>
        <dbReference type="EMBL" id="RFU93872.1"/>
    </source>
</evidence>
<dbReference type="InterPro" id="IPR027417">
    <property type="entry name" value="P-loop_NTPase"/>
</dbReference>
<keyword evidence="6" id="KW-1185">Reference proteome</keyword>
<dbReference type="InterPro" id="IPR050221">
    <property type="entry name" value="26S_Proteasome_ATPase"/>
</dbReference>
<comment type="caution">
    <text evidence="5">The sequence shown here is derived from an EMBL/GenBank/DDBJ whole genome shotgun (WGS) entry which is preliminary data.</text>
</comment>
<dbReference type="SUPFAM" id="SSF52540">
    <property type="entry name" value="P-loop containing nucleoside triphosphate hydrolases"/>
    <property type="match status" value="1"/>
</dbReference>
<dbReference type="RefSeq" id="WP_117331344.1">
    <property type="nucleotide sequence ID" value="NZ_QUWK01000016.1"/>
</dbReference>
<keyword evidence="3" id="KW-0067">ATP-binding</keyword>
<dbReference type="SMART" id="SM00382">
    <property type="entry name" value="AAA"/>
    <property type="match status" value="1"/>
</dbReference>
<feature type="domain" description="AAA+ ATPase" evidence="4">
    <location>
        <begin position="98"/>
        <end position="234"/>
    </location>
</feature>
<reference evidence="5 6" key="2">
    <citation type="submission" date="2018-09" db="EMBL/GenBank/DDBJ databases">
        <title>Genome of Sphaerochaeta halotolerans strain 4-11.</title>
        <authorList>
            <person name="Nazina T.N."/>
            <person name="Sokolova D.S."/>
        </authorList>
    </citation>
    <scope>NUCLEOTIDE SEQUENCE [LARGE SCALE GENOMIC DNA]</scope>
    <source>
        <strain evidence="5 6">4-11</strain>
    </source>
</reference>
<dbReference type="GO" id="GO:0016887">
    <property type="term" value="F:ATP hydrolysis activity"/>
    <property type="evidence" value="ECO:0007669"/>
    <property type="project" value="InterPro"/>
</dbReference>
<evidence type="ECO:0000256" key="2">
    <source>
        <dbReference type="ARBA" id="ARBA00022741"/>
    </source>
</evidence>
<name>A0A372MDM5_9SPIR</name>